<dbReference type="eggNOG" id="ENOG502S9EY">
    <property type="taxonomic scope" value="Eukaryota"/>
</dbReference>
<dbReference type="SUPFAM" id="SSF48208">
    <property type="entry name" value="Six-hairpin glycosidases"/>
    <property type="match status" value="1"/>
</dbReference>
<dbReference type="GO" id="GO:0005975">
    <property type="term" value="P:carbohydrate metabolic process"/>
    <property type="evidence" value="ECO:0007669"/>
    <property type="project" value="InterPro"/>
</dbReference>
<feature type="transmembrane region" description="Helical" evidence="2">
    <location>
        <begin position="32"/>
        <end position="56"/>
    </location>
</feature>
<reference evidence="4" key="2">
    <citation type="submission" date="2013-04" db="EMBL/GenBank/DDBJ databases">
        <title>Genomic mechanisms accounting for the adaptation to parasitism in nematode-trapping fungi.</title>
        <authorList>
            <person name="Ahren D.G."/>
        </authorList>
    </citation>
    <scope>NUCLEOTIDE SEQUENCE [LARGE SCALE GENOMIC DNA]</scope>
    <source>
        <strain evidence="4">CBS 200.50</strain>
    </source>
</reference>
<organism evidence="3 4">
    <name type="scientific">Dactylellina haptotyla (strain CBS 200.50)</name>
    <name type="common">Nematode-trapping fungus</name>
    <name type="synonym">Monacrosporium haptotylum</name>
    <dbReference type="NCBI Taxonomy" id="1284197"/>
    <lineage>
        <taxon>Eukaryota</taxon>
        <taxon>Fungi</taxon>
        <taxon>Dikarya</taxon>
        <taxon>Ascomycota</taxon>
        <taxon>Pezizomycotina</taxon>
        <taxon>Orbiliomycetes</taxon>
        <taxon>Orbiliales</taxon>
        <taxon>Orbiliaceae</taxon>
        <taxon>Dactylellina</taxon>
    </lineage>
</organism>
<dbReference type="Gene3D" id="1.50.10.10">
    <property type="match status" value="1"/>
</dbReference>
<dbReference type="InterPro" id="IPR052043">
    <property type="entry name" value="PolySaccharide_Degr_Enz"/>
</dbReference>
<dbReference type="InterPro" id="IPR010905">
    <property type="entry name" value="Glyco_hydro_88"/>
</dbReference>
<dbReference type="OrthoDB" id="540611at2759"/>
<accession>S8AD37</accession>
<reference evidence="3 4" key="1">
    <citation type="journal article" date="2013" name="PLoS Genet.">
        <title>Genomic mechanisms accounting for the adaptation to parasitism in nematode-trapping fungi.</title>
        <authorList>
            <person name="Meerupati T."/>
            <person name="Andersson K.M."/>
            <person name="Friman E."/>
            <person name="Kumar D."/>
            <person name="Tunlid A."/>
            <person name="Ahren D."/>
        </authorList>
    </citation>
    <scope>NUCLEOTIDE SEQUENCE [LARGE SCALE GENOMIC DNA]</scope>
    <source>
        <strain evidence="3 4">CBS 200.50</strain>
    </source>
</reference>
<dbReference type="Pfam" id="PF07470">
    <property type="entry name" value="Glyco_hydro_88"/>
    <property type="match status" value="1"/>
</dbReference>
<dbReference type="EMBL" id="AQGS01000269">
    <property type="protein sequence ID" value="EPS40905.1"/>
    <property type="molecule type" value="Genomic_DNA"/>
</dbReference>
<dbReference type="HOGENOM" id="CLU_042785_0_0_1"/>
<keyword evidence="1" id="KW-0378">Hydrolase</keyword>
<evidence type="ECO:0000256" key="1">
    <source>
        <dbReference type="ARBA" id="ARBA00022801"/>
    </source>
</evidence>
<dbReference type="PANTHER" id="PTHR33886">
    <property type="entry name" value="UNSATURATED RHAMNOGALACTURONAN HYDROLASE (EUROFUNG)"/>
    <property type="match status" value="1"/>
</dbReference>
<dbReference type="Proteomes" id="UP000015100">
    <property type="component" value="Unassembled WGS sequence"/>
</dbReference>
<evidence type="ECO:0000313" key="4">
    <source>
        <dbReference type="Proteomes" id="UP000015100"/>
    </source>
</evidence>
<name>S8AD37_DACHA</name>
<evidence type="ECO:0000313" key="3">
    <source>
        <dbReference type="EMBL" id="EPS40905.1"/>
    </source>
</evidence>
<dbReference type="GO" id="GO:0016787">
    <property type="term" value="F:hydrolase activity"/>
    <property type="evidence" value="ECO:0007669"/>
    <property type="project" value="UniProtKB-KW"/>
</dbReference>
<evidence type="ECO:0008006" key="5">
    <source>
        <dbReference type="Google" id="ProtNLM"/>
    </source>
</evidence>
<protein>
    <recommendedName>
        <fullName evidence="5">Glycosyl hydrolase family 88</fullName>
    </recommendedName>
</protein>
<sequence length="404" mass="44950">MPMSGPPSPPEKPGCSSDSLAPLPWWKSRVKLWFLLGTVALILILVVALVLCFVVFRPSPPPSIDCPTNISASIQHVNDYWQKLYPILIPGPESLTWGLSTYYSGNLAAYNATGIERYYTYALNWATSNNFSLALPNPPRDTADYLGVGYDYIILYHLDPNHPDHYIQATDNAIRKIIASPRNDLWSWVDALSMAMPHFAHLGVIRNDTRYFDKMYALYNHTKSAEGGSGLWDPSKGLWWRDKHFIGTDIYWSRGNGWAIAALAKVLDVLPRWDAHYDEYVSTMRQMGSALADAQQANGFWYVDLGNSTDFPGPETSGTMLFVYGIAWGINHGIFDEATYRPIVAKAWNSVVNSAIAPDGRLMYVQGPGFAPASRQPVTLSSTFDYGLGAFLLGGSELVQLCPY</sequence>
<keyword evidence="4" id="KW-1185">Reference proteome</keyword>
<keyword evidence="2" id="KW-1133">Transmembrane helix</keyword>
<gene>
    <name evidence="3" type="ORF">H072_5196</name>
</gene>
<dbReference type="InterPro" id="IPR008928">
    <property type="entry name" value="6-hairpin_glycosidase_sf"/>
</dbReference>
<keyword evidence="2" id="KW-0812">Transmembrane</keyword>
<evidence type="ECO:0000256" key="2">
    <source>
        <dbReference type="SAM" id="Phobius"/>
    </source>
</evidence>
<comment type="caution">
    <text evidence="3">The sequence shown here is derived from an EMBL/GenBank/DDBJ whole genome shotgun (WGS) entry which is preliminary data.</text>
</comment>
<keyword evidence="2" id="KW-0472">Membrane</keyword>
<dbReference type="AlphaFoldDB" id="S8AD37"/>
<dbReference type="PANTHER" id="PTHR33886:SF8">
    <property type="entry name" value="UNSATURATED RHAMNOGALACTURONAN HYDROLASE (EUROFUNG)"/>
    <property type="match status" value="1"/>
</dbReference>
<dbReference type="InterPro" id="IPR012341">
    <property type="entry name" value="6hp_glycosidase-like_sf"/>
</dbReference>
<proteinExistence type="predicted"/>